<dbReference type="GO" id="GO:0008703">
    <property type="term" value="F:5-amino-6-(5-phosphoribosylamino)uracil reductase activity"/>
    <property type="evidence" value="ECO:0007669"/>
    <property type="project" value="InterPro"/>
</dbReference>
<dbReference type="RefSeq" id="WP_235000746.1">
    <property type="nucleotide sequence ID" value="NZ_FUWS01000002.1"/>
</dbReference>
<evidence type="ECO:0000313" key="3">
    <source>
        <dbReference type="Proteomes" id="UP000190637"/>
    </source>
</evidence>
<evidence type="ECO:0000259" key="1">
    <source>
        <dbReference type="Pfam" id="PF01872"/>
    </source>
</evidence>
<dbReference type="EMBL" id="FUWS01000002">
    <property type="protein sequence ID" value="SJZ62255.1"/>
    <property type="molecule type" value="Genomic_DNA"/>
</dbReference>
<feature type="domain" description="Bacterial bifunctional deaminase-reductase C-terminal" evidence="1">
    <location>
        <begin position="4"/>
        <end position="55"/>
    </location>
</feature>
<dbReference type="Pfam" id="PF01872">
    <property type="entry name" value="RibD_C"/>
    <property type="match status" value="1"/>
</dbReference>
<organism evidence="2 3">
    <name type="scientific">Marinactinospora thermotolerans DSM 45154</name>
    <dbReference type="NCBI Taxonomy" id="1122192"/>
    <lineage>
        <taxon>Bacteria</taxon>
        <taxon>Bacillati</taxon>
        <taxon>Actinomycetota</taxon>
        <taxon>Actinomycetes</taxon>
        <taxon>Streptosporangiales</taxon>
        <taxon>Nocardiopsidaceae</taxon>
        <taxon>Marinactinospora</taxon>
    </lineage>
</organism>
<dbReference type="Gene3D" id="3.40.430.10">
    <property type="entry name" value="Dihydrofolate Reductase, subunit A"/>
    <property type="match status" value="1"/>
</dbReference>
<gene>
    <name evidence="2" type="ORF">SAMN02745673_00958</name>
</gene>
<proteinExistence type="predicted"/>
<dbReference type="AlphaFoldDB" id="A0A1T4M5R7"/>
<reference evidence="2 3" key="1">
    <citation type="submission" date="2017-02" db="EMBL/GenBank/DDBJ databases">
        <authorList>
            <person name="Peterson S.W."/>
        </authorList>
    </citation>
    <scope>NUCLEOTIDE SEQUENCE [LARGE SCALE GENOMIC DNA]</scope>
    <source>
        <strain evidence="2 3">DSM 45154</strain>
    </source>
</reference>
<protein>
    <submittedName>
        <fullName evidence="2">Dihydrofolate reductase</fullName>
    </submittedName>
</protein>
<accession>A0A1T4M5R7</accession>
<evidence type="ECO:0000313" key="2">
    <source>
        <dbReference type="EMBL" id="SJZ62255.1"/>
    </source>
</evidence>
<dbReference type="STRING" id="1122192.SAMN02745673_00958"/>
<sequence>MVTGADTVRQCFEEGLVDEVLVQVAPIMLGDGIRLFQVPGGRRVHLEPISLTASGGRADLRYRVVSR</sequence>
<dbReference type="Proteomes" id="UP000190637">
    <property type="component" value="Unassembled WGS sequence"/>
</dbReference>
<dbReference type="SUPFAM" id="SSF53597">
    <property type="entry name" value="Dihydrofolate reductase-like"/>
    <property type="match status" value="1"/>
</dbReference>
<keyword evidence="3" id="KW-1185">Reference proteome</keyword>
<dbReference type="InterPro" id="IPR002734">
    <property type="entry name" value="RibDG_C"/>
</dbReference>
<dbReference type="InterPro" id="IPR024072">
    <property type="entry name" value="DHFR-like_dom_sf"/>
</dbReference>
<dbReference type="GO" id="GO:0009231">
    <property type="term" value="P:riboflavin biosynthetic process"/>
    <property type="evidence" value="ECO:0007669"/>
    <property type="project" value="InterPro"/>
</dbReference>
<name>A0A1T4M5R7_9ACTN</name>